<evidence type="ECO:0000259" key="8">
    <source>
        <dbReference type="PROSITE" id="PS50172"/>
    </source>
</evidence>
<evidence type="ECO:0000256" key="7">
    <source>
        <dbReference type="SAM" id="MobiDB-lite"/>
    </source>
</evidence>
<dbReference type="InterPro" id="IPR004274">
    <property type="entry name" value="FCP1_dom"/>
</dbReference>
<dbReference type="Gene3D" id="3.40.50.10190">
    <property type="entry name" value="BRCT domain"/>
    <property type="match status" value="1"/>
</dbReference>
<feature type="domain" description="FCP1 homology" evidence="9">
    <location>
        <begin position="198"/>
        <end position="380"/>
    </location>
</feature>
<evidence type="ECO:0000256" key="3">
    <source>
        <dbReference type="ARBA" id="ARBA00023242"/>
    </source>
</evidence>
<dbReference type="HOGENOM" id="CLU_007683_0_2_1"/>
<dbReference type="OMA" id="DQTVIHC"/>
<gene>
    <name evidence="10" type="primary">Mo02893</name>
    <name evidence="10" type="ORF">E5Q_02893</name>
</gene>
<reference evidence="10 11" key="2">
    <citation type="journal article" date="2012" name="Open Biol.">
        <title>Characteristics of nucleosomes and linker DNA regions on the genome of the basidiomycete Mixia osmundae revealed by mono- and dinucleosome mapping.</title>
        <authorList>
            <person name="Nishida H."/>
            <person name="Kondo S."/>
            <person name="Matsumoto T."/>
            <person name="Suzuki Y."/>
            <person name="Yoshikawa H."/>
            <person name="Taylor T.D."/>
            <person name="Sugiyama J."/>
        </authorList>
    </citation>
    <scope>NUCLEOTIDE SEQUENCE [LARGE SCALE GENOMIC DNA]</scope>
    <source>
        <strain evidence="11">CBS 9802 / IAM 14324 / JCM 22182 / KY 12970</strain>
    </source>
</reference>
<dbReference type="AlphaFoldDB" id="G7E069"/>
<dbReference type="InterPro" id="IPR036420">
    <property type="entry name" value="BRCT_dom_sf"/>
</dbReference>
<dbReference type="STRING" id="764103.G7E069"/>
<dbReference type="InterPro" id="IPR039189">
    <property type="entry name" value="Fcp1"/>
</dbReference>
<dbReference type="OrthoDB" id="10249888at2759"/>
<dbReference type="EC" id="3.1.3.16" evidence="6"/>
<feature type="domain" description="BRCT" evidence="8">
    <location>
        <begin position="512"/>
        <end position="605"/>
    </location>
</feature>
<feature type="compositionally biased region" description="Acidic residues" evidence="7">
    <location>
        <begin position="657"/>
        <end position="667"/>
    </location>
</feature>
<dbReference type="EMBL" id="BABT02000076">
    <property type="protein sequence ID" value="GAA96229.1"/>
    <property type="molecule type" value="Genomic_DNA"/>
</dbReference>
<dbReference type="PROSITE" id="PS50172">
    <property type="entry name" value="BRCT"/>
    <property type="match status" value="1"/>
</dbReference>
<dbReference type="Proteomes" id="UP000009131">
    <property type="component" value="Unassembled WGS sequence"/>
</dbReference>
<protein>
    <recommendedName>
        <fullName evidence="6">RNA polymerase II subunit A C-terminal domain phosphatase</fullName>
        <ecNumber evidence="6">3.1.3.16</ecNumber>
    </recommendedName>
</protein>
<comment type="catalytic activity">
    <reaction evidence="4 6">
        <text>O-phospho-L-seryl-[protein] + H2O = L-seryl-[protein] + phosphate</text>
        <dbReference type="Rhea" id="RHEA:20629"/>
        <dbReference type="Rhea" id="RHEA-COMP:9863"/>
        <dbReference type="Rhea" id="RHEA-COMP:11604"/>
        <dbReference type="ChEBI" id="CHEBI:15377"/>
        <dbReference type="ChEBI" id="CHEBI:29999"/>
        <dbReference type="ChEBI" id="CHEBI:43474"/>
        <dbReference type="ChEBI" id="CHEBI:83421"/>
        <dbReference type="EC" id="3.1.3.16"/>
    </reaction>
</comment>
<accession>G7E069</accession>
<sequence>MAQEGASALASTSGATAVCLEQEDITFPVSILTRLVPAGSTARTSPTELASFPQRKQDTCQVKRGTPLFTYEYTKRVKQDASNSAAKGKMREVEYVDQRLVATYESRLEGQLIQWKCKEGQRIAGPQIELLSIAEPCTHYVQLHGLCAICGKDLTIPDFTGVSDTARANIRMVHDRVGLTVSEQEAARLEDASTTRLRKAKKLSLIVDLDQTIIQATVDPTVGDWMRDGTNPNHSALKDVCVFKLGTQEDKEVVADVDGCWYYLKLRPGLQAFLRKMADLYEMHVYTMGTRSYAMAVCRIIDPDGTYFSTRILSRDESGSLTRKSLERLFPCDTSMAVIIDDRSDVWHWSPNLVKVEPFEFFVGVGDINGAFLPPTDTSDAAPLPTAIAPQNLQQAANGASEITAEEQDALERRDLEAKAQKTASALKEQVADRPLAKKQLALDADIAKGTSEHSDSAASSEASASPEIQNAAVLKDTDAELYRIEQLLLKVHTDFYAEQSSQDVKLIIPNIKESVLRGCKIAFSSMIPLGTNPEAADIWKLAKMFGAYCSSDVNSKTTHLVARNPGTVKVQQAQKRQDLHVVWSNWLVRSAALWQRQPEREYLMPRGSDALQKAAEIFVSSVSTDSEDEDEPSELLVDSLDRKAWDDADDEVDAFLNETDDDDDGSIDGSTRKRPRSSASSSSSVREATESPLVKRQRQAKERLGKSQLKSVTFGEQTTFAPEDRSSEMASKAQSLASTDDDDDFLDSLAADLEAEFVT</sequence>
<dbReference type="InParanoid" id="G7E069"/>
<dbReference type="FunCoup" id="G7E069">
    <property type="interactions" value="301"/>
</dbReference>
<dbReference type="GO" id="GO:0005634">
    <property type="term" value="C:nucleus"/>
    <property type="evidence" value="ECO:0007669"/>
    <property type="project" value="UniProtKB-SubCell"/>
</dbReference>
<comment type="catalytic activity">
    <reaction evidence="5 6">
        <text>O-phospho-L-threonyl-[protein] + H2O = L-threonyl-[protein] + phosphate</text>
        <dbReference type="Rhea" id="RHEA:47004"/>
        <dbReference type="Rhea" id="RHEA-COMP:11060"/>
        <dbReference type="Rhea" id="RHEA-COMP:11605"/>
        <dbReference type="ChEBI" id="CHEBI:15377"/>
        <dbReference type="ChEBI" id="CHEBI:30013"/>
        <dbReference type="ChEBI" id="CHEBI:43474"/>
        <dbReference type="ChEBI" id="CHEBI:61977"/>
        <dbReference type="EC" id="3.1.3.16"/>
    </reaction>
</comment>
<dbReference type="PANTHER" id="PTHR23081:SF36">
    <property type="entry name" value="RNA POLYMERASE II SUBUNIT A C-TERMINAL DOMAIN PHOSPHATASE"/>
    <property type="match status" value="1"/>
</dbReference>
<comment type="caution">
    <text evidence="10">The sequence shown here is derived from an EMBL/GenBank/DDBJ whole genome shotgun (WGS) entry which is preliminary data.</text>
</comment>
<evidence type="ECO:0000256" key="6">
    <source>
        <dbReference type="RuleBase" id="RU366066"/>
    </source>
</evidence>
<name>G7E069_MIXOS</name>
<evidence type="ECO:0000256" key="5">
    <source>
        <dbReference type="ARBA" id="ARBA00048336"/>
    </source>
</evidence>
<proteinExistence type="predicted"/>
<feature type="region of interest" description="Disordered" evidence="7">
    <location>
        <begin position="657"/>
        <end position="745"/>
    </location>
</feature>
<dbReference type="GO" id="GO:0008420">
    <property type="term" value="F:RNA polymerase II CTD heptapeptide repeat phosphatase activity"/>
    <property type="evidence" value="ECO:0007669"/>
    <property type="project" value="UniProtKB-UniRule"/>
</dbReference>
<comment type="function">
    <text evidence="6">This promotes the activity of RNA polymerase II.</text>
</comment>
<dbReference type="Gene3D" id="3.40.50.1000">
    <property type="entry name" value="HAD superfamily/HAD-like"/>
    <property type="match status" value="1"/>
</dbReference>
<dbReference type="InterPro" id="IPR001357">
    <property type="entry name" value="BRCT_dom"/>
</dbReference>
<dbReference type="SUPFAM" id="SSF52113">
    <property type="entry name" value="BRCT domain"/>
    <property type="match status" value="1"/>
</dbReference>
<evidence type="ECO:0000313" key="10">
    <source>
        <dbReference type="EMBL" id="GAA96229.1"/>
    </source>
</evidence>
<dbReference type="NCBIfam" id="TIGR02250">
    <property type="entry name" value="FCP1_euk"/>
    <property type="match status" value="1"/>
</dbReference>
<reference evidence="10 11" key="1">
    <citation type="journal article" date="2011" name="J. Gen. Appl. Microbiol.">
        <title>Draft genome sequencing of the enigmatic basidiomycete Mixia osmundae.</title>
        <authorList>
            <person name="Nishida H."/>
            <person name="Nagatsuka Y."/>
            <person name="Sugiyama J."/>
        </authorList>
    </citation>
    <scope>NUCLEOTIDE SEQUENCE [LARGE SCALE GENOMIC DNA]</scope>
    <source>
        <strain evidence="11">CBS 9802 / IAM 14324 / JCM 22182 / KY 12970</strain>
    </source>
</reference>
<organism evidence="10 11">
    <name type="scientific">Mixia osmundae (strain CBS 9802 / IAM 14324 / JCM 22182 / KY 12970)</name>
    <dbReference type="NCBI Taxonomy" id="764103"/>
    <lineage>
        <taxon>Eukaryota</taxon>
        <taxon>Fungi</taxon>
        <taxon>Dikarya</taxon>
        <taxon>Basidiomycota</taxon>
        <taxon>Pucciniomycotina</taxon>
        <taxon>Mixiomycetes</taxon>
        <taxon>Mixiales</taxon>
        <taxon>Mixiaceae</taxon>
        <taxon>Mixia</taxon>
    </lineage>
</organism>
<dbReference type="eggNOG" id="KOG0323">
    <property type="taxonomic scope" value="Eukaryota"/>
</dbReference>
<dbReference type="SMART" id="SM00577">
    <property type="entry name" value="CPDc"/>
    <property type="match status" value="1"/>
</dbReference>
<keyword evidence="2 6" id="KW-0378">Hydrolase</keyword>
<keyword evidence="3 6" id="KW-0539">Nucleus</keyword>
<keyword evidence="11" id="KW-1185">Reference proteome</keyword>
<dbReference type="InterPro" id="IPR011947">
    <property type="entry name" value="FCP1_euk"/>
</dbReference>
<feature type="compositionally biased region" description="Low complexity" evidence="7">
    <location>
        <begin position="678"/>
        <end position="693"/>
    </location>
</feature>
<evidence type="ECO:0000256" key="2">
    <source>
        <dbReference type="ARBA" id="ARBA00022801"/>
    </source>
</evidence>
<dbReference type="SMART" id="SM00292">
    <property type="entry name" value="BRCT"/>
    <property type="match status" value="1"/>
</dbReference>
<evidence type="ECO:0000259" key="9">
    <source>
        <dbReference type="PROSITE" id="PS50969"/>
    </source>
</evidence>
<comment type="subcellular location">
    <subcellularLocation>
        <location evidence="1 6">Nucleus</location>
    </subcellularLocation>
</comment>
<dbReference type="CDD" id="cd17729">
    <property type="entry name" value="BRCT_CTDP1"/>
    <property type="match status" value="1"/>
</dbReference>
<dbReference type="Pfam" id="PF03031">
    <property type="entry name" value="NIF"/>
    <property type="match status" value="1"/>
</dbReference>
<dbReference type="PANTHER" id="PTHR23081">
    <property type="entry name" value="RNA POLYMERASE II CTD PHOSPHATASE"/>
    <property type="match status" value="1"/>
</dbReference>
<feature type="compositionally biased region" description="Polar residues" evidence="7">
    <location>
        <begin position="709"/>
        <end position="721"/>
    </location>
</feature>
<dbReference type="RefSeq" id="XP_014570847.1">
    <property type="nucleotide sequence ID" value="XM_014715361.1"/>
</dbReference>
<evidence type="ECO:0000256" key="1">
    <source>
        <dbReference type="ARBA" id="ARBA00004123"/>
    </source>
</evidence>
<dbReference type="PROSITE" id="PS50969">
    <property type="entry name" value="FCP1"/>
    <property type="match status" value="1"/>
</dbReference>
<dbReference type="InterPro" id="IPR036412">
    <property type="entry name" value="HAD-like_sf"/>
</dbReference>
<evidence type="ECO:0000313" key="11">
    <source>
        <dbReference type="Proteomes" id="UP000009131"/>
    </source>
</evidence>
<dbReference type="CDD" id="cd07521">
    <property type="entry name" value="HAD_FCP1-like"/>
    <property type="match status" value="1"/>
</dbReference>
<evidence type="ECO:0000256" key="4">
    <source>
        <dbReference type="ARBA" id="ARBA00047761"/>
    </source>
</evidence>
<dbReference type="InterPro" id="IPR023214">
    <property type="entry name" value="HAD_sf"/>
</dbReference>
<dbReference type="SUPFAM" id="SSF56784">
    <property type="entry name" value="HAD-like"/>
    <property type="match status" value="1"/>
</dbReference>
<dbReference type="Pfam" id="PF00533">
    <property type="entry name" value="BRCT"/>
    <property type="match status" value="1"/>
</dbReference>